<name>A0A4Q9VGZ3_9HYPH</name>
<dbReference type="Pfam" id="PF04430">
    <property type="entry name" value="DUF498"/>
    <property type="match status" value="1"/>
</dbReference>
<dbReference type="InterPro" id="IPR007523">
    <property type="entry name" value="NDUFAF3/AAMDC"/>
</dbReference>
<evidence type="ECO:0000313" key="1">
    <source>
        <dbReference type="EMBL" id="TBW34317.1"/>
    </source>
</evidence>
<protein>
    <recommendedName>
        <fullName evidence="3">Mth938-like domain-containing protein</fullName>
    </recommendedName>
</protein>
<sequence length="99" mass="10597">MSHTGSILCLPSGIWRWSAATVADIDVASLDRVFAESARIDMLLVGTGRTLVPLPEALRWRLRDVAIGVECMATGVAIPTWNLLLGEGRRVAAALLAVD</sequence>
<keyword evidence="2" id="KW-1185">Reference proteome</keyword>
<dbReference type="PANTHER" id="PTHR21192:SF2">
    <property type="entry name" value="NADH DEHYDROGENASE [UBIQUINONE] 1 ALPHA SUBCOMPLEX ASSEMBLY FACTOR 3"/>
    <property type="match status" value="1"/>
</dbReference>
<dbReference type="PANTHER" id="PTHR21192">
    <property type="entry name" value="NUCLEAR PROTEIN E3-3"/>
    <property type="match status" value="1"/>
</dbReference>
<dbReference type="CDD" id="cd00248">
    <property type="entry name" value="Mth938-like"/>
    <property type="match status" value="1"/>
</dbReference>
<dbReference type="EMBL" id="SJFN01000035">
    <property type="protein sequence ID" value="TBW34317.1"/>
    <property type="molecule type" value="Genomic_DNA"/>
</dbReference>
<evidence type="ECO:0000313" key="2">
    <source>
        <dbReference type="Proteomes" id="UP000292781"/>
    </source>
</evidence>
<dbReference type="InterPro" id="IPR036748">
    <property type="entry name" value="MTH938-like_sf"/>
</dbReference>
<dbReference type="Proteomes" id="UP000292781">
    <property type="component" value="Unassembled WGS sequence"/>
</dbReference>
<organism evidence="1 2">
    <name type="scientific">Siculibacillus lacustris</name>
    <dbReference type="NCBI Taxonomy" id="1549641"/>
    <lineage>
        <taxon>Bacteria</taxon>
        <taxon>Pseudomonadati</taxon>
        <taxon>Pseudomonadota</taxon>
        <taxon>Alphaproteobacteria</taxon>
        <taxon>Hyphomicrobiales</taxon>
        <taxon>Ancalomicrobiaceae</taxon>
        <taxon>Siculibacillus</taxon>
    </lineage>
</organism>
<dbReference type="AlphaFoldDB" id="A0A4Q9VGZ3"/>
<dbReference type="Gene3D" id="3.40.1230.10">
    <property type="entry name" value="MTH938-like"/>
    <property type="match status" value="1"/>
</dbReference>
<accession>A0A4Q9VGZ3</accession>
<gene>
    <name evidence="1" type="ORF">EYW49_18530</name>
</gene>
<dbReference type="OrthoDB" id="7351393at2"/>
<reference evidence="1 2" key="1">
    <citation type="submission" date="2019-02" db="EMBL/GenBank/DDBJ databases">
        <title>Siculibacillus lacustris gen. nov., sp. nov., a new rosette-forming bacterium isolated from a freshwater crater lake (Lake St. Ana, Romania).</title>
        <authorList>
            <person name="Felfoldi T."/>
            <person name="Marton Z."/>
            <person name="Szabo A."/>
            <person name="Mentes A."/>
            <person name="Boka K."/>
            <person name="Marialigeti K."/>
            <person name="Mathe I."/>
            <person name="Koncz M."/>
            <person name="Schumann P."/>
            <person name="Toth E."/>
        </authorList>
    </citation>
    <scope>NUCLEOTIDE SEQUENCE [LARGE SCALE GENOMIC DNA]</scope>
    <source>
        <strain evidence="1 2">SA-279</strain>
    </source>
</reference>
<evidence type="ECO:0008006" key="3">
    <source>
        <dbReference type="Google" id="ProtNLM"/>
    </source>
</evidence>
<dbReference type="SUPFAM" id="SSF64076">
    <property type="entry name" value="MTH938-like"/>
    <property type="match status" value="1"/>
</dbReference>
<comment type="caution">
    <text evidence="1">The sequence shown here is derived from an EMBL/GenBank/DDBJ whole genome shotgun (WGS) entry which is preliminary data.</text>
</comment>
<proteinExistence type="predicted"/>